<feature type="transmembrane region" description="Helical" evidence="4">
    <location>
        <begin position="515"/>
        <end position="536"/>
    </location>
</feature>
<evidence type="ECO:0000313" key="7">
    <source>
        <dbReference type="Proteomes" id="UP000472262"/>
    </source>
</evidence>
<evidence type="ECO:0000259" key="5">
    <source>
        <dbReference type="PROSITE" id="PS50021"/>
    </source>
</evidence>
<dbReference type="InterPro" id="IPR032675">
    <property type="entry name" value="LRR_dom_sf"/>
</dbReference>
<accession>A0A672PW76</accession>
<evidence type="ECO:0000256" key="1">
    <source>
        <dbReference type="ARBA" id="ARBA00022614"/>
    </source>
</evidence>
<dbReference type="InterPro" id="IPR050216">
    <property type="entry name" value="LRR_domain-containing"/>
</dbReference>
<feature type="domain" description="Calponin-homology (CH)" evidence="5">
    <location>
        <begin position="390"/>
        <end position="504"/>
    </location>
</feature>
<dbReference type="Ensembl" id="ENSSGRT00000072660.1">
    <property type="protein sequence ID" value="ENSSGRP00000068171.1"/>
    <property type="gene ID" value="ENSSGRG00000034687.1"/>
</dbReference>
<dbReference type="Pfam" id="PF13855">
    <property type="entry name" value="LRR_8"/>
    <property type="match status" value="2"/>
</dbReference>
<keyword evidence="4" id="KW-1133">Transmembrane helix</keyword>
<evidence type="ECO:0000256" key="3">
    <source>
        <dbReference type="SAM" id="MobiDB-lite"/>
    </source>
</evidence>
<dbReference type="PANTHER" id="PTHR48051:SF44">
    <property type="entry name" value="LEUCINE RICH REPEATS AND CALPONIN HOMOLOGY DOMAIN CONTAINING 3"/>
    <property type="match status" value="1"/>
</dbReference>
<dbReference type="Pfam" id="PF00307">
    <property type="entry name" value="CH"/>
    <property type="match status" value="1"/>
</dbReference>
<dbReference type="SMART" id="SM00364">
    <property type="entry name" value="LRR_BAC"/>
    <property type="match status" value="5"/>
</dbReference>
<feature type="compositionally biased region" description="Basic and acidic residues" evidence="3">
    <location>
        <begin position="322"/>
        <end position="342"/>
    </location>
</feature>
<dbReference type="InterPro" id="IPR003591">
    <property type="entry name" value="Leu-rich_rpt_typical-subtyp"/>
</dbReference>
<name>A0A672PW76_SINGR</name>
<keyword evidence="1" id="KW-0433">Leucine-rich repeat</keyword>
<reference evidence="6" key="2">
    <citation type="submission" date="2025-09" db="UniProtKB">
        <authorList>
            <consortium name="Ensembl"/>
        </authorList>
    </citation>
    <scope>IDENTIFICATION</scope>
</reference>
<keyword evidence="4" id="KW-0472">Membrane</keyword>
<sequence length="540" mass="59982">RSALCASAAAGTTHHGLSNAPGPASWNRSLDRALDEAAATGALTLSGRKLKEFPRSAAGHDLTDTTRADLSRNRLMELPVEVCMFVSLENLNLYQNCLRSLPESLINLQSLTYLNISRNQLSTLPAHLCRLPLKVLIACNNKLVSLPEDLGKLRQLTELDVSCNEIQTLPPQIGQLEALRDLNIRRNHLVRLPPELAELPLVRLDFSCNKVTTIPVCYRNLRHLQSIILDNNPLQSPPAQICIKGKIHIFKYLNMEACKAASDLPDYDRRPLPYGSYAEDLYSGRPYGALDSGFNSVDSGDKRWSGNEPSDELSDLPLRVAEITKEQRQRRDREREREDHRTGSHMTNGTLEAELEQIDFIDSCTGDDEGEDRRSRRGAEPVSLSSQFMAYIERRITREVRNTNIECRLKVSLPSDLGAALTDGVVLCHLANHVRPRSIPSIHVPSPAVPKLTMAKCRRNVENFLEACRRIGVPQDSLCSAGDVLKGEVVCVFRLVQALLSLAPPPLHSAPSTQLAGFALFYLSIMSLLCALYCHLVPTH</sequence>
<dbReference type="SUPFAM" id="SSF47576">
    <property type="entry name" value="Calponin-homology domain, CH-domain"/>
    <property type="match status" value="1"/>
</dbReference>
<dbReference type="Gene3D" id="3.80.10.10">
    <property type="entry name" value="Ribonuclease Inhibitor"/>
    <property type="match status" value="1"/>
</dbReference>
<proteinExistence type="predicted"/>
<keyword evidence="4" id="KW-0812">Transmembrane</keyword>
<dbReference type="SUPFAM" id="SSF52058">
    <property type="entry name" value="L domain-like"/>
    <property type="match status" value="1"/>
</dbReference>
<dbReference type="PANTHER" id="PTHR48051">
    <property type="match status" value="1"/>
</dbReference>
<dbReference type="PROSITE" id="PS51450">
    <property type="entry name" value="LRR"/>
    <property type="match status" value="3"/>
</dbReference>
<dbReference type="Gene3D" id="1.10.418.10">
    <property type="entry name" value="Calponin-like domain"/>
    <property type="match status" value="1"/>
</dbReference>
<reference evidence="6" key="1">
    <citation type="submission" date="2025-08" db="UniProtKB">
        <authorList>
            <consortium name="Ensembl"/>
        </authorList>
    </citation>
    <scope>IDENTIFICATION</scope>
</reference>
<feature type="region of interest" description="Disordered" evidence="3">
    <location>
        <begin position="299"/>
        <end position="345"/>
    </location>
</feature>
<dbReference type="AlphaFoldDB" id="A0A672PW76"/>
<protein>
    <submittedName>
        <fullName evidence="6">Leucine rich repeats and calponin homology domain containing 3</fullName>
    </submittedName>
</protein>
<evidence type="ECO:0000313" key="6">
    <source>
        <dbReference type="Ensembl" id="ENSSGRP00000068171.1"/>
    </source>
</evidence>
<organism evidence="6 7">
    <name type="scientific">Sinocyclocheilus grahami</name>
    <name type="common">Dianchi golden-line fish</name>
    <name type="synonym">Barbus grahami</name>
    <dbReference type="NCBI Taxonomy" id="75366"/>
    <lineage>
        <taxon>Eukaryota</taxon>
        <taxon>Metazoa</taxon>
        <taxon>Chordata</taxon>
        <taxon>Craniata</taxon>
        <taxon>Vertebrata</taxon>
        <taxon>Euteleostomi</taxon>
        <taxon>Actinopterygii</taxon>
        <taxon>Neopterygii</taxon>
        <taxon>Teleostei</taxon>
        <taxon>Ostariophysi</taxon>
        <taxon>Cypriniformes</taxon>
        <taxon>Cyprinidae</taxon>
        <taxon>Cyprininae</taxon>
        <taxon>Sinocyclocheilus</taxon>
    </lineage>
</organism>
<dbReference type="InterPro" id="IPR036872">
    <property type="entry name" value="CH_dom_sf"/>
</dbReference>
<dbReference type="SMART" id="SM00369">
    <property type="entry name" value="LRR_TYP"/>
    <property type="match status" value="5"/>
</dbReference>
<evidence type="ECO:0000256" key="4">
    <source>
        <dbReference type="SAM" id="Phobius"/>
    </source>
</evidence>
<gene>
    <name evidence="6" type="primary">lrch3</name>
</gene>
<dbReference type="FunFam" id="3.80.10.10:FF:000007">
    <property type="entry name" value="Leucine-rich repeat and calponin homology domain-containing protein 1 isoform 3"/>
    <property type="match status" value="1"/>
</dbReference>
<dbReference type="InterPro" id="IPR001611">
    <property type="entry name" value="Leu-rich_rpt"/>
</dbReference>
<evidence type="ECO:0000256" key="2">
    <source>
        <dbReference type="ARBA" id="ARBA00022737"/>
    </source>
</evidence>
<dbReference type="SMART" id="SM00033">
    <property type="entry name" value="CH"/>
    <property type="match status" value="1"/>
</dbReference>
<dbReference type="Proteomes" id="UP000472262">
    <property type="component" value="Unassembled WGS sequence"/>
</dbReference>
<dbReference type="PROSITE" id="PS50021">
    <property type="entry name" value="CH"/>
    <property type="match status" value="1"/>
</dbReference>
<keyword evidence="2" id="KW-0677">Repeat</keyword>
<dbReference type="GO" id="GO:0005737">
    <property type="term" value="C:cytoplasm"/>
    <property type="evidence" value="ECO:0007669"/>
    <property type="project" value="TreeGrafter"/>
</dbReference>
<dbReference type="InterPro" id="IPR001715">
    <property type="entry name" value="CH_dom"/>
</dbReference>
<keyword evidence="7" id="KW-1185">Reference proteome</keyword>